<accession>A0ABS2CSY6</accession>
<name>A0ABS2CSY6_9FLAO</name>
<dbReference type="InterPro" id="IPR013785">
    <property type="entry name" value="Aldolase_TIM"/>
</dbReference>
<dbReference type="InterPro" id="IPR026497">
    <property type="entry name" value="GRASP-with-SPASM"/>
</dbReference>
<organism evidence="1 2">
    <name type="scientific">Flavobacterium macrobrachii</name>
    <dbReference type="NCBI Taxonomy" id="591204"/>
    <lineage>
        <taxon>Bacteria</taxon>
        <taxon>Pseudomonadati</taxon>
        <taxon>Bacteroidota</taxon>
        <taxon>Flavobacteriia</taxon>
        <taxon>Flavobacteriales</taxon>
        <taxon>Flavobacteriaceae</taxon>
        <taxon>Flavobacterium</taxon>
    </lineage>
</organism>
<evidence type="ECO:0000313" key="1">
    <source>
        <dbReference type="EMBL" id="MBM6498082.1"/>
    </source>
</evidence>
<dbReference type="NCBIfam" id="TIGR04193">
    <property type="entry name" value="SPASM_w_grasp"/>
    <property type="match status" value="1"/>
</dbReference>
<dbReference type="InterPro" id="IPR058240">
    <property type="entry name" value="rSAM_sf"/>
</dbReference>
<reference evidence="1 2" key="1">
    <citation type="submission" date="2021-02" db="EMBL/GenBank/DDBJ databases">
        <authorList>
            <person name="Jung H.S."/>
            <person name="Chun B.H."/>
            <person name="Jeon C.O."/>
        </authorList>
    </citation>
    <scope>NUCLEOTIDE SEQUENCE [LARGE SCALE GENOMIC DNA]</scope>
    <source>
        <strain evidence="1 2">LMG 25203</strain>
    </source>
</reference>
<evidence type="ECO:0000313" key="2">
    <source>
        <dbReference type="Proteomes" id="UP000759529"/>
    </source>
</evidence>
<comment type="caution">
    <text evidence="1">The sequence shown here is derived from an EMBL/GenBank/DDBJ whole genome shotgun (WGS) entry which is preliminary data.</text>
</comment>
<protein>
    <submittedName>
        <fullName evidence="1">Grasp-with-spasm system SPASM domain peptide maturase</fullName>
    </submittedName>
</protein>
<dbReference type="EMBL" id="JACSOD020000380">
    <property type="protein sequence ID" value="MBM6498082.1"/>
    <property type="molecule type" value="Genomic_DNA"/>
</dbReference>
<sequence length="296" mass="34912">MKESKFVLFADCIPVKGFNRSIICDTQNNKHYLIPNGLYDVLIQYNGKSVEDIRNDFKQKYNAIIDEYFDFLIENKLIFFNPNPDLFPKIDIVWDSPSSITNILIDYDEIIHDFKKLLIQFETLKCSYIQLRFFSKINIDYLRYIAQLLKDGKSRIVSIDFIIPHNEFLVIEDLNSLLSDNSRIHSIIIYNSHNNKSYNSITQKMGYIMEVKRNILNEKHCGIINQEYFYSNIQLFTESQHHNTCLNRKISIDKDGNIKNCPSMSQSFGNIKDTTLEEALNHPDFKKYWNITKDQI</sequence>
<dbReference type="Gene3D" id="3.20.20.70">
    <property type="entry name" value="Aldolase class I"/>
    <property type="match status" value="1"/>
</dbReference>
<dbReference type="SUPFAM" id="SSF102114">
    <property type="entry name" value="Radical SAM enzymes"/>
    <property type="match status" value="1"/>
</dbReference>
<proteinExistence type="predicted"/>
<dbReference type="Proteomes" id="UP000759529">
    <property type="component" value="Unassembled WGS sequence"/>
</dbReference>
<feature type="non-terminal residue" evidence="1">
    <location>
        <position position="296"/>
    </location>
</feature>
<gene>
    <name evidence="1" type="primary">gwsS</name>
    <name evidence="1" type="ORF">H9X54_002045</name>
</gene>
<dbReference type="RefSeq" id="WP_204158674.1">
    <property type="nucleotide sequence ID" value="NZ_JACSOD020000380.1"/>
</dbReference>
<keyword evidence="2" id="KW-1185">Reference proteome</keyword>